<accession>A0ABU9C8G6</accession>
<feature type="domain" description="HNH nuclease" evidence="1">
    <location>
        <begin position="316"/>
        <end position="365"/>
    </location>
</feature>
<dbReference type="GO" id="GO:0004519">
    <property type="term" value="F:endonuclease activity"/>
    <property type="evidence" value="ECO:0007669"/>
    <property type="project" value="UniProtKB-KW"/>
</dbReference>
<keyword evidence="2" id="KW-0255">Endonuclease</keyword>
<evidence type="ECO:0000313" key="3">
    <source>
        <dbReference type="Proteomes" id="UP001379945"/>
    </source>
</evidence>
<sequence length="420" mass="47114">MNNMNFDEFAAQFGHKSDFVRNIPQGQRAAFQVAATRLHDAGFDWYVADGDLCFGVKPADTPQAWLRAGRFWSDYTLTINVSRTQRNPLPPEIVARLTGSGGVTDEGGTRVRFSIDEFEKLVGNDDFLDTLAEFCGVSEVEGLWPTPRQPLQGRLTEITSMQQVFAGTNAKLAVVQRLTLNPSNRRALKDGFTWHWPMPSVEPDLVVLHFKGKQRREVWVGNYHGTEPARDGDKLFELHVDRFRLVGVHFPDKVDDSALYGGEAGGGSRIYVKNERMNEADSPPIPPDEIKMALTQVRQGQQRFKQMLKELWGTKCAVSGCSEESVLEGAHITPYAIGGGYLYSNGLLLRADIHALYDAYLLSIDADGMVHVANSVQEKVYKDLAGQYLHLPRTHWPERLANALRERHTNFLERQGAVTQ</sequence>
<dbReference type="InterPro" id="IPR003615">
    <property type="entry name" value="HNH_nuc"/>
</dbReference>
<keyword evidence="3" id="KW-1185">Reference proteome</keyword>
<dbReference type="Pfam" id="PF13391">
    <property type="entry name" value="HNH_2"/>
    <property type="match status" value="1"/>
</dbReference>
<dbReference type="RefSeq" id="WP_341399540.1">
    <property type="nucleotide sequence ID" value="NZ_JBBUTI010000008.1"/>
</dbReference>
<dbReference type="EMBL" id="JBBUTI010000008">
    <property type="protein sequence ID" value="MEK8047236.1"/>
    <property type="molecule type" value="Genomic_DNA"/>
</dbReference>
<dbReference type="Proteomes" id="UP001379945">
    <property type="component" value="Unassembled WGS sequence"/>
</dbReference>
<comment type="caution">
    <text evidence="2">The sequence shown here is derived from an EMBL/GenBank/DDBJ whole genome shotgun (WGS) entry which is preliminary data.</text>
</comment>
<reference evidence="2 3" key="1">
    <citation type="submission" date="2024-04" db="EMBL/GenBank/DDBJ databases">
        <title>Novel species of the genus Ideonella isolated from streams.</title>
        <authorList>
            <person name="Lu H."/>
        </authorList>
    </citation>
    <scope>NUCLEOTIDE SEQUENCE [LARGE SCALE GENOMIC DNA]</scope>
    <source>
        <strain evidence="2 3">LYT19W</strain>
    </source>
</reference>
<protein>
    <submittedName>
        <fullName evidence="2">HNH endonuclease</fullName>
    </submittedName>
</protein>
<keyword evidence="2" id="KW-0378">Hydrolase</keyword>
<proteinExistence type="predicted"/>
<evidence type="ECO:0000313" key="2">
    <source>
        <dbReference type="EMBL" id="MEK8047236.1"/>
    </source>
</evidence>
<evidence type="ECO:0000259" key="1">
    <source>
        <dbReference type="Pfam" id="PF13391"/>
    </source>
</evidence>
<organism evidence="2 3">
    <name type="scientific">Ideonella margarita</name>
    <dbReference type="NCBI Taxonomy" id="2984191"/>
    <lineage>
        <taxon>Bacteria</taxon>
        <taxon>Pseudomonadati</taxon>
        <taxon>Pseudomonadota</taxon>
        <taxon>Betaproteobacteria</taxon>
        <taxon>Burkholderiales</taxon>
        <taxon>Sphaerotilaceae</taxon>
        <taxon>Ideonella</taxon>
    </lineage>
</organism>
<name>A0ABU9C8G6_9BURK</name>
<keyword evidence="2" id="KW-0540">Nuclease</keyword>
<gene>
    <name evidence="2" type="ORF">AACH00_12820</name>
</gene>